<feature type="region of interest" description="Disordered" evidence="5">
    <location>
        <begin position="35"/>
        <end position="60"/>
    </location>
</feature>
<dbReference type="Pfam" id="PF17406">
    <property type="entry name" value="Nrap_D5"/>
    <property type="match status" value="1"/>
</dbReference>
<dbReference type="InterPro" id="IPR035369">
    <property type="entry name" value="Nrap_D4"/>
</dbReference>
<feature type="domain" description="Nrap protein" evidence="6">
    <location>
        <begin position="415"/>
        <end position="561"/>
    </location>
</feature>
<dbReference type="GO" id="GO:0032040">
    <property type="term" value="C:small-subunit processome"/>
    <property type="evidence" value="ECO:0007669"/>
    <property type="project" value="TreeGrafter"/>
</dbReference>
<dbReference type="GO" id="GO:0006364">
    <property type="term" value="P:rRNA processing"/>
    <property type="evidence" value="ECO:0007669"/>
    <property type="project" value="TreeGrafter"/>
</dbReference>
<name>A0A261Y4Z7_9FUNG</name>
<dbReference type="InterPro" id="IPR035368">
    <property type="entry name" value="Nrap_D3"/>
</dbReference>
<dbReference type="GO" id="GO:0032545">
    <property type="term" value="C:CURI complex"/>
    <property type="evidence" value="ECO:0007669"/>
    <property type="project" value="TreeGrafter"/>
</dbReference>
<evidence type="ECO:0000259" key="10">
    <source>
        <dbReference type="Pfam" id="PF17406"/>
    </source>
</evidence>
<dbReference type="InterPro" id="IPR035371">
    <property type="entry name" value="Nrap_D6"/>
</dbReference>
<dbReference type="Pfam" id="PF17405">
    <property type="entry name" value="Nrap_D4"/>
    <property type="match status" value="1"/>
</dbReference>
<evidence type="ECO:0000313" key="13">
    <source>
        <dbReference type="Proteomes" id="UP000242875"/>
    </source>
</evidence>
<evidence type="ECO:0000256" key="5">
    <source>
        <dbReference type="SAM" id="MobiDB-lite"/>
    </source>
</evidence>
<evidence type="ECO:0000256" key="3">
    <source>
        <dbReference type="ARBA" id="ARBA00022884"/>
    </source>
</evidence>
<evidence type="ECO:0000259" key="7">
    <source>
        <dbReference type="Pfam" id="PF17403"/>
    </source>
</evidence>
<dbReference type="Pfam" id="PF03813">
    <property type="entry name" value="Nrap"/>
    <property type="match status" value="1"/>
</dbReference>
<feature type="compositionally biased region" description="Basic and acidic residues" evidence="5">
    <location>
        <begin position="210"/>
        <end position="228"/>
    </location>
</feature>
<dbReference type="Gene3D" id="1.10.1410.10">
    <property type="match status" value="2"/>
</dbReference>
<protein>
    <recommendedName>
        <fullName evidence="14">U3 small nucleolar RNA-associated protein 22</fullName>
    </recommendedName>
</protein>
<dbReference type="GO" id="GO:0003723">
    <property type="term" value="F:RNA binding"/>
    <property type="evidence" value="ECO:0007669"/>
    <property type="project" value="UniProtKB-KW"/>
</dbReference>
<sequence>MLSVRDASDSLPSSSSAYELYFNDRDEPTVRNLTREGRASGQLSLPSAFEKRDKISRRPTPSIVLSADVRHDTLEDLLRAKYGFRDADPLQTTTEMLPPMKQSMSAPTYYRGQSEISDAMLRQIDAYRSNDDYNSTIAKDDPDDPSLSFRKRENTSDVKQDLFSSKSHSAEVQMSSGSTPYVFESEGELAAEEVPQGDREMNRKANGAVVDRRAKAPRNEGNKSKDLNVVESAFSASEESASEGDTSLEYMESSDESEREFDEENGADDGNIAMQNEGSTPGDEHGKQNHLYAAPTRDEMQQLSEASELFKSNIFRMEVEELLTEVRIKYEKHKPLERLLHELKSILDTLPSQPARPLADARKAMAKQKVAIPFPEPQPAEDLRDQFAFEKPDAVHIVGSYPLKSIAKATKPFTVDMAVQMPKSLFLETDYKNHRYFYKRAYYVAVLAAALQKKAKKIGIRVRFNYLHCDSLKPIIQISALGDKSEFDFSKLNCIIRIIPSIAPDTFIARRLAPTRNCIRPKGMDENATPTNLPPTPLYNASILSDASYVLNLTFLYTQVKKCAGFVDACLMGRVWLHQRGLDEIDHDAGRGLNGFLWSMVMAYLLSGNVRGGRKLAAGFSSYQLFRGTMDFLATFDFEKDGLMISNEAPEADFALQKFKETSDIVVVDASGKVNLAAHLTKSAFAQVQHEAKLAMQYLSDPVDRFDELFLRKVNDPKLQFDNVFSLNMMAKPSSSYASRNLLERSSAFMHLSRDVPALLAKALTNRVHYVDVHLNQMSAWDIDASPSVRDLSNTSVLIGLVLNTEAALRLVDHGPDAENTEACAEFRALWGNKAELRRFRDGSILESVVWEAKGIEERSLIVSRIVYHLLALHYGLAKDHIQYWAPQLYRYIDIAKSVPTKIYDPQLKAVAYQPIMNAFDQLVKQMRALDDDLPLPLANIRASSSSLRYTSTFLPIPFNHAAISQYPDSARYIEPVDFILQFEGSTKWPDDIQAIQQVKSAFLLKLAEILKKVGMKADVGRSVESDNDFFADTYIDIYHTSGFTFRGRVQQDREITLLERLIKDTKTKERQKAQATAALHQIKTIFEYRPEHTFYMQNLCNRHISLSSTVRLTKRWLSQHMLANHVNDETIELICASIFLSPAPYYPPGSPLSGFFRVLAFLSTWNWKDMPLIADIEGDMTVLQREEINAAFQKTRKIDPHLKHSTWFIGTQKDANGERWTRSMPSKVIASRIQFLAKSALALIDKALRTGDEKELKRIFVTPLSDYDTVLSLKPSICTRHFQSLRPDADLVGKEHKYKNLAFTKTSVYGDQALVGFDPAEAYVNELQSTYGDTLTFFFDRYGGDKVAMVWTDKEPRLWKVNLGISSEPVDMEKGQLKSNASKYVVPNAKAIHAEMLRLGKDVVQ</sequence>
<organism evidence="12 13">
    <name type="scientific">Bifiguratus adelaidae</name>
    <dbReference type="NCBI Taxonomy" id="1938954"/>
    <lineage>
        <taxon>Eukaryota</taxon>
        <taxon>Fungi</taxon>
        <taxon>Fungi incertae sedis</taxon>
        <taxon>Mucoromycota</taxon>
        <taxon>Mucoromycotina</taxon>
        <taxon>Endogonomycetes</taxon>
        <taxon>Endogonales</taxon>
        <taxon>Endogonales incertae sedis</taxon>
        <taxon>Bifiguratus</taxon>
    </lineage>
</organism>
<keyword evidence="4" id="KW-0539">Nucleus</keyword>
<evidence type="ECO:0000259" key="8">
    <source>
        <dbReference type="Pfam" id="PF17404"/>
    </source>
</evidence>
<comment type="similarity">
    <text evidence="2">Belongs to the NRAP family.</text>
</comment>
<evidence type="ECO:0000313" key="12">
    <source>
        <dbReference type="EMBL" id="OZJ05685.1"/>
    </source>
</evidence>
<dbReference type="InterPro" id="IPR035367">
    <property type="entry name" value="Nrap_D2"/>
</dbReference>
<dbReference type="EMBL" id="MVBO01000011">
    <property type="protein sequence ID" value="OZJ05685.1"/>
    <property type="molecule type" value="Genomic_DNA"/>
</dbReference>
<dbReference type="InterPro" id="IPR035082">
    <property type="entry name" value="Nrap_D1"/>
</dbReference>
<dbReference type="Proteomes" id="UP000242875">
    <property type="component" value="Unassembled WGS sequence"/>
</dbReference>
<feature type="domain" description="Nrap protein" evidence="9">
    <location>
        <begin position="904"/>
        <end position="1101"/>
    </location>
</feature>
<keyword evidence="3" id="KW-0694">RNA-binding</keyword>
<feature type="region of interest" description="Disordered" evidence="5">
    <location>
        <begin position="132"/>
        <end position="289"/>
    </location>
</feature>
<evidence type="ECO:0000259" key="6">
    <source>
        <dbReference type="Pfam" id="PF03813"/>
    </source>
</evidence>
<dbReference type="PANTHER" id="PTHR17972">
    <property type="entry name" value="NUCLEOLAR RNA-ASSOCIATED PROTEIN"/>
    <property type="match status" value="1"/>
</dbReference>
<keyword evidence="13" id="KW-1185">Reference proteome</keyword>
<proteinExistence type="inferred from homology"/>
<reference evidence="12 13" key="1">
    <citation type="journal article" date="2017" name="Mycologia">
        <title>Bifiguratus adelaidae, gen. et sp. nov., a new member of Mucoromycotina in endophytic and soil-dwelling habitats.</title>
        <authorList>
            <person name="Torres-Cruz T.J."/>
            <person name="Billingsley Tobias T.L."/>
            <person name="Almatruk M."/>
            <person name="Hesse C."/>
            <person name="Kuske C.R."/>
            <person name="Desiro A."/>
            <person name="Benucci G.M."/>
            <person name="Bonito G."/>
            <person name="Stajich J.E."/>
            <person name="Dunlap C."/>
            <person name="Arnold A.E."/>
            <person name="Porras-Alfaro A."/>
        </authorList>
    </citation>
    <scope>NUCLEOTIDE SEQUENCE [LARGE SCALE GENOMIC DNA]</scope>
    <source>
        <strain evidence="12 13">AZ0501</strain>
    </source>
</reference>
<dbReference type="OrthoDB" id="10251401at2759"/>
<dbReference type="Pfam" id="PF17404">
    <property type="entry name" value="Nrap_D3"/>
    <property type="match status" value="1"/>
</dbReference>
<dbReference type="InterPro" id="IPR005554">
    <property type="entry name" value="NOL6/Upt22"/>
</dbReference>
<dbReference type="GO" id="GO:0034456">
    <property type="term" value="C:UTP-C complex"/>
    <property type="evidence" value="ECO:0007669"/>
    <property type="project" value="TreeGrafter"/>
</dbReference>
<dbReference type="GO" id="GO:0006409">
    <property type="term" value="P:tRNA export from nucleus"/>
    <property type="evidence" value="ECO:0007669"/>
    <property type="project" value="TreeGrafter"/>
</dbReference>
<evidence type="ECO:0008006" key="14">
    <source>
        <dbReference type="Google" id="ProtNLM"/>
    </source>
</evidence>
<feature type="compositionally biased region" description="Basic and acidic residues" evidence="5">
    <location>
        <begin position="150"/>
        <end position="160"/>
    </location>
</feature>
<gene>
    <name evidence="12" type="ORF">BZG36_01432</name>
</gene>
<evidence type="ECO:0000256" key="4">
    <source>
        <dbReference type="ARBA" id="ARBA00023242"/>
    </source>
</evidence>
<feature type="compositionally biased region" description="Acidic residues" evidence="5">
    <location>
        <begin position="252"/>
        <end position="267"/>
    </location>
</feature>
<evidence type="ECO:0000256" key="1">
    <source>
        <dbReference type="ARBA" id="ARBA00004604"/>
    </source>
</evidence>
<evidence type="ECO:0000259" key="11">
    <source>
        <dbReference type="Pfam" id="PF17407"/>
    </source>
</evidence>
<feature type="compositionally biased region" description="Polar residues" evidence="5">
    <location>
        <begin position="162"/>
        <end position="179"/>
    </location>
</feature>
<evidence type="ECO:0000256" key="2">
    <source>
        <dbReference type="ARBA" id="ARBA00006674"/>
    </source>
</evidence>
<evidence type="ECO:0000259" key="9">
    <source>
        <dbReference type="Pfam" id="PF17405"/>
    </source>
</evidence>
<dbReference type="PANTHER" id="PTHR17972:SF0">
    <property type="entry name" value="NUCLEOLAR PROTEIN 6"/>
    <property type="match status" value="1"/>
</dbReference>
<dbReference type="Gene3D" id="3.30.70.3030">
    <property type="match status" value="1"/>
</dbReference>
<dbReference type="InterPro" id="IPR035370">
    <property type="entry name" value="Nrap_D5"/>
</dbReference>
<feature type="domain" description="Nrap protein" evidence="11">
    <location>
        <begin position="1265"/>
        <end position="1406"/>
    </location>
</feature>
<feature type="domain" description="Nrap protein" evidence="10">
    <location>
        <begin position="1106"/>
        <end position="1262"/>
    </location>
</feature>
<comment type="subcellular location">
    <subcellularLocation>
        <location evidence="1">Nucleus</location>
        <location evidence="1">Nucleolus</location>
    </subcellularLocation>
</comment>
<dbReference type="Pfam" id="PF17407">
    <property type="entry name" value="Nrap_D6"/>
    <property type="match status" value="1"/>
</dbReference>
<feature type="domain" description="Nrap protein" evidence="8">
    <location>
        <begin position="718"/>
        <end position="875"/>
    </location>
</feature>
<accession>A0A261Y4Z7</accession>
<comment type="caution">
    <text evidence="12">The sequence shown here is derived from an EMBL/GenBank/DDBJ whole genome shotgun (WGS) entry which is preliminary data.</text>
</comment>
<dbReference type="Pfam" id="PF17403">
    <property type="entry name" value="Nrap_D2"/>
    <property type="match status" value="1"/>
</dbReference>
<feature type="domain" description="Nrap protein" evidence="7">
    <location>
        <begin position="566"/>
        <end position="713"/>
    </location>
</feature>